<feature type="transmembrane region" description="Helical" evidence="7">
    <location>
        <begin position="369"/>
        <end position="393"/>
    </location>
</feature>
<dbReference type="RefSeq" id="WP_127786221.1">
    <property type="nucleotide sequence ID" value="NZ_SACL01000001.1"/>
</dbReference>
<dbReference type="Proteomes" id="UP000282957">
    <property type="component" value="Unassembled WGS sequence"/>
</dbReference>
<dbReference type="NCBIfam" id="TIGR01197">
    <property type="entry name" value="nramp"/>
    <property type="match status" value="1"/>
</dbReference>
<organism evidence="8 9">
    <name type="scientific">Rhodovarius crocodyli</name>
    <dbReference type="NCBI Taxonomy" id="1979269"/>
    <lineage>
        <taxon>Bacteria</taxon>
        <taxon>Pseudomonadati</taxon>
        <taxon>Pseudomonadota</taxon>
        <taxon>Alphaproteobacteria</taxon>
        <taxon>Acetobacterales</taxon>
        <taxon>Roseomonadaceae</taxon>
        <taxon>Rhodovarius</taxon>
    </lineage>
</organism>
<evidence type="ECO:0000256" key="7">
    <source>
        <dbReference type="HAMAP-Rule" id="MF_00221"/>
    </source>
</evidence>
<dbReference type="Pfam" id="PF01566">
    <property type="entry name" value="Nramp"/>
    <property type="match status" value="1"/>
</dbReference>
<keyword evidence="6 7" id="KW-0472">Membrane</keyword>
<comment type="function">
    <text evidence="7">H(+)-stimulated, divalent metal cation uptake system.</text>
</comment>
<comment type="subcellular location">
    <subcellularLocation>
        <location evidence="7">Cell membrane</location>
        <topology evidence="7">Multi-pass membrane protein</topology>
    </subcellularLocation>
    <subcellularLocation>
        <location evidence="1">Membrane</location>
        <topology evidence="1">Multi-pass membrane protein</topology>
    </subcellularLocation>
</comment>
<keyword evidence="2 7" id="KW-0813">Transport</keyword>
<keyword evidence="3 7" id="KW-0812">Transmembrane</keyword>
<keyword evidence="4 7" id="KW-0769">Symport</keyword>
<feature type="transmembrane region" description="Helical" evidence="7">
    <location>
        <begin position="208"/>
        <end position="226"/>
    </location>
</feature>
<dbReference type="EMBL" id="SACL01000001">
    <property type="protein sequence ID" value="RVT99327.1"/>
    <property type="molecule type" value="Genomic_DNA"/>
</dbReference>
<evidence type="ECO:0000256" key="6">
    <source>
        <dbReference type="ARBA" id="ARBA00023136"/>
    </source>
</evidence>
<feature type="transmembrane region" description="Helical" evidence="7">
    <location>
        <begin position="405"/>
        <end position="424"/>
    </location>
</feature>
<dbReference type="PANTHER" id="PTHR11706:SF33">
    <property type="entry name" value="NATURAL RESISTANCE-ASSOCIATED MACROPHAGE PROTEIN 2"/>
    <property type="match status" value="1"/>
</dbReference>
<dbReference type="AlphaFoldDB" id="A0A437MNV6"/>
<sequence length="432" mass="46450">MTHPDTVSLPEVHRSVAVPGGGGKLRRMMAYMGPGFLVAVGYMDPGNWATSLAGGSAFGYTLLAVALMSSLMAMLLQAFCARLGVATGRDLAQLCRERFPRAAFPLWLLAEIAICATDLAELIGTAIALELLFGIPLLYGVGLTVLDTFLILWLQHKGMRWLEALVAGFIFLIFGCFAVQIALAHPVWGDVLMGYVPAATIITDRTQLYIAMGIIGATVMPHNLYLHTAIVQSRAWRQDLAGKKEAIRYAILDSTVALCLALMINSAILITAAAIFHTSGNTEIAEIGDAYRLMAPLLGSDMAAKLFAVALLLCGLNATVTATLAGQIVMEGFIRFRLSPVLRRLVTRIVAIVPAVLVTYYYGESGTAQLLILSQVLLSLQLPFAVIPLMIFVQDQQRLGPLAAPGWQVKVGWVIAAIIVALNVKMLSDLVI</sequence>
<dbReference type="GO" id="GO:0005384">
    <property type="term" value="F:manganese ion transmembrane transporter activity"/>
    <property type="evidence" value="ECO:0007669"/>
    <property type="project" value="TreeGrafter"/>
</dbReference>
<feature type="transmembrane region" description="Helical" evidence="7">
    <location>
        <begin position="135"/>
        <end position="154"/>
    </location>
</feature>
<proteinExistence type="inferred from homology"/>
<evidence type="ECO:0000313" key="9">
    <source>
        <dbReference type="Proteomes" id="UP000282957"/>
    </source>
</evidence>
<keyword evidence="5 7" id="KW-1133">Transmembrane helix</keyword>
<dbReference type="GO" id="GO:0015293">
    <property type="term" value="F:symporter activity"/>
    <property type="evidence" value="ECO:0007669"/>
    <property type="project" value="UniProtKB-UniRule"/>
</dbReference>
<evidence type="ECO:0000256" key="5">
    <source>
        <dbReference type="ARBA" id="ARBA00022989"/>
    </source>
</evidence>
<dbReference type="HAMAP" id="MF_00221">
    <property type="entry name" value="NRAMP"/>
    <property type="match status" value="1"/>
</dbReference>
<feature type="transmembrane region" description="Helical" evidence="7">
    <location>
        <begin position="57"/>
        <end position="85"/>
    </location>
</feature>
<feature type="transmembrane region" description="Helical" evidence="7">
    <location>
        <begin position="302"/>
        <end position="325"/>
    </location>
</feature>
<comment type="caution">
    <text evidence="8">The sequence shown here is derived from an EMBL/GenBank/DDBJ whole genome shotgun (WGS) entry which is preliminary data.</text>
</comment>
<dbReference type="GO" id="GO:0015086">
    <property type="term" value="F:cadmium ion transmembrane transporter activity"/>
    <property type="evidence" value="ECO:0007669"/>
    <property type="project" value="TreeGrafter"/>
</dbReference>
<evidence type="ECO:0000256" key="2">
    <source>
        <dbReference type="ARBA" id="ARBA00022448"/>
    </source>
</evidence>
<dbReference type="OrthoDB" id="9787548at2"/>
<protein>
    <recommendedName>
        <fullName evidence="7">Divalent metal cation transporter MntH</fullName>
    </recommendedName>
</protein>
<comment type="similarity">
    <text evidence="7">Belongs to the NRAMP family.</text>
</comment>
<dbReference type="GO" id="GO:0046872">
    <property type="term" value="F:metal ion binding"/>
    <property type="evidence" value="ECO:0007669"/>
    <property type="project" value="UniProtKB-UniRule"/>
</dbReference>
<evidence type="ECO:0000313" key="8">
    <source>
        <dbReference type="EMBL" id="RVT99327.1"/>
    </source>
</evidence>
<keyword evidence="7" id="KW-1003">Cell membrane</keyword>
<dbReference type="InterPro" id="IPR001046">
    <property type="entry name" value="NRAMP_fam"/>
</dbReference>
<dbReference type="GO" id="GO:0005886">
    <property type="term" value="C:plasma membrane"/>
    <property type="evidence" value="ECO:0007669"/>
    <property type="project" value="UniProtKB-SubCell"/>
</dbReference>
<accession>A0A437MNV6</accession>
<name>A0A437MNV6_9PROT</name>
<feature type="transmembrane region" description="Helical" evidence="7">
    <location>
        <begin position="166"/>
        <end position="188"/>
    </location>
</feature>
<dbReference type="PRINTS" id="PR00447">
    <property type="entry name" value="NATRESASSCMP"/>
</dbReference>
<keyword evidence="9" id="KW-1185">Reference proteome</keyword>
<feature type="transmembrane region" description="Helical" evidence="7">
    <location>
        <begin position="106"/>
        <end position="129"/>
    </location>
</feature>
<evidence type="ECO:0000256" key="3">
    <source>
        <dbReference type="ARBA" id="ARBA00022692"/>
    </source>
</evidence>
<dbReference type="NCBIfam" id="NF037982">
    <property type="entry name" value="Nramp_1"/>
    <property type="match status" value="1"/>
</dbReference>
<dbReference type="NCBIfam" id="NF001923">
    <property type="entry name" value="PRK00701.1"/>
    <property type="match status" value="1"/>
</dbReference>
<keyword evidence="7" id="KW-0406">Ion transport</keyword>
<dbReference type="GO" id="GO:0034755">
    <property type="term" value="P:iron ion transmembrane transport"/>
    <property type="evidence" value="ECO:0007669"/>
    <property type="project" value="TreeGrafter"/>
</dbReference>
<feature type="transmembrane region" description="Helical" evidence="7">
    <location>
        <begin position="345"/>
        <end position="363"/>
    </location>
</feature>
<reference evidence="8 9" key="1">
    <citation type="submission" date="2019-01" db="EMBL/GenBank/DDBJ databases">
        <authorList>
            <person name="Chen W.-M."/>
        </authorList>
    </citation>
    <scope>NUCLEOTIDE SEQUENCE [LARGE SCALE GENOMIC DNA]</scope>
    <source>
        <strain evidence="8 9">CCP-6</strain>
    </source>
</reference>
<feature type="transmembrane region" description="Helical" evidence="7">
    <location>
        <begin position="247"/>
        <end position="276"/>
    </location>
</feature>
<dbReference type="PANTHER" id="PTHR11706">
    <property type="entry name" value="SOLUTE CARRIER PROTEIN FAMILY 11 MEMBER"/>
    <property type="match status" value="1"/>
</dbReference>
<gene>
    <name evidence="7" type="primary">mntH</name>
    <name evidence="8" type="ORF">EOD42_04320</name>
</gene>
<evidence type="ECO:0000256" key="1">
    <source>
        <dbReference type="ARBA" id="ARBA00004141"/>
    </source>
</evidence>
<evidence type="ECO:0000256" key="4">
    <source>
        <dbReference type="ARBA" id="ARBA00022847"/>
    </source>
</evidence>